<keyword evidence="1" id="KW-0812">Transmembrane</keyword>
<organism evidence="2 3">
    <name type="scientific">Geobacillus thermoleovorans CCB_US3_UF5</name>
    <dbReference type="NCBI Taxonomy" id="1111068"/>
    <lineage>
        <taxon>Bacteria</taxon>
        <taxon>Bacillati</taxon>
        <taxon>Bacillota</taxon>
        <taxon>Bacilli</taxon>
        <taxon>Bacillales</taxon>
        <taxon>Anoxybacillaceae</taxon>
        <taxon>Geobacillus</taxon>
        <taxon>Geobacillus thermoleovorans group</taxon>
    </lineage>
</organism>
<sequence length="37" mass="4430">MLSTKLKKVIQKGVQFAYEMDSLLFLDISMFYLIYDH</sequence>
<gene>
    <name evidence="2" type="ORF">GTCCBUS3UF5_18550</name>
</gene>
<protein>
    <submittedName>
        <fullName evidence="2">Uncharacterized protein</fullName>
    </submittedName>
</protein>
<dbReference type="EMBL" id="CP003125">
    <property type="protein sequence ID" value="AEV19165.1"/>
    <property type="molecule type" value="Genomic_DNA"/>
</dbReference>
<feature type="transmembrane region" description="Helical" evidence="1">
    <location>
        <begin position="16"/>
        <end position="35"/>
    </location>
</feature>
<keyword evidence="3" id="KW-1185">Reference proteome</keyword>
<accession>A0ABN4A0A6</accession>
<dbReference type="Proteomes" id="UP000005636">
    <property type="component" value="Chromosome"/>
</dbReference>
<reference evidence="2 3" key="1">
    <citation type="submission" date="2011-11" db="EMBL/GenBank/DDBJ databases">
        <title>Complete genome sequence of thermophilic Geobacillus thermoleovorans CCB_US3_UF5.</title>
        <authorList>
            <person name="Muhd Sakaff M.K.L."/>
            <person name="Abdul Rahman A.Y."/>
            <person name="Saito J.A."/>
            <person name="Hou S."/>
            <person name="Alam M."/>
        </authorList>
    </citation>
    <scope>NUCLEOTIDE SEQUENCE [LARGE SCALE GENOMIC DNA]</scope>
    <source>
        <strain evidence="2 3">CCB_US3_UF5</strain>
    </source>
</reference>
<keyword evidence="1" id="KW-1133">Transmembrane helix</keyword>
<evidence type="ECO:0000256" key="1">
    <source>
        <dbReference type="SAM" id="Phobius"/>
    </source>
</evidence>
<evidence type="ECO:0000313" key="2">
    <source>
        <dbReference type="EMBL" id="AEV19165.1"/>
    </source>
</evidence>
<name>A0ABN4A0A6_GEOTH</name>
<proteinExistence type="predicted"/>
<evidence type="ECO:0000313" key="3">
    <source>
        <dbReference type="Proteomes" id="UP000005636"/>
    </source>
</evidence>
<keyword evidence="1" id="KW-0472">Membrane</keyword>